<dbReference type="InterPro" id="IPR041118">
    <property type="entry name" value="Rx_N"/>
</dbReference>
<proteinExistence type="inferred from homology"/>
<dbReference type="SUPFAM" id="SSF52540">
    <property type="entry name" value="P-loop containing nucleoside triphosphate hydrolases"/>
    <property type="match status" value="3"/>
</dbReference>
<dbReference type="PANTHER" id="PTHR23155:SF1135">
    <property type="entry name" value="OS08G0246300 PROTEIN"/>
    <property type="match status" value="1"/>
</dbReference>
<dbReference type="Pfam" id="PF23559">
    <property type="entry name" value="WHD_DRP"/>
    <property type="match status" value="1"/>
</dbReference>
<feature type="domain" description="Disease resistance protein winged helix" evidence="9">
    <location>
        <begin position="725"/>
        <end position="780"/>
    </location>
</feature>
<dbReference type="eggNOG" id="KOG4658">
    <property type="taxonomic scope" value="Eukaryota"/>
</dbReference>
<feature type="domain" description="NB-ARC" evidence="7">
    <location>
        <begin position="424"/>
        <end position="584"/>
    </location>
</feature>
<dbReference type="Gene3D" id="3.40.50.300">
    <property type="entry name" value="P-loop containing nucleotide triphosphate hydrolases"/>
    <property type="match status" value="2"/>
</dbReference>
<dbReference type="OMA" id="GQANNNV"/>
<evidence type="ECO:0000313" key="12">
    <source>
        <dbReference type="Proteomes" id="UP000026962"/>
    </source>
</evidence>
<dbReference type="Pfam" id="PF23598">
    <property type="entry name" value="LRR_14"/>
    <property type="match status" value="1"/>
</dbReference>
<feature type="domain" description="Disease resistance N-terminal" evidence="8">
    <location>
        <begin position="13"/>
        <end position="93"/>
    </location>
</feature>
<dbReference type="Gramene" id="OPUNC11G16180.1">
    <property type="protein sequence ID" value="OPUNC11G16180.1"/>
    <property type="gene ID" value="OPUNC11G16180"/>
</dbReference>
<comment type="similarity">
    <text evidence="1">Belongs to the disease resistance NB-LRR family.</text>
</comment>
<dbReference type="HOGENOM" id="CLU_000837_14_1_1"/>
<evidence type="ECO:0000259" key="7">
    <source>
        <dbReference type="Pfam" id="PF00931"/>
    </source>
</evidence>
<dbReference type="PANTHER" id="PTHR23155">
    <property type="entry name" value="DISEASE RESISTANCE PROTEIN RP"/>
    <property type="match status" value="1"/>
</dbReference>
<dbReference type="InterPro" id="IPR032675">
    <property type="entry name" value="LRR_dom_sf"/>
</dbReference>
<reference evidence="11" key="2">
    <citation type="submission" date="2018-05" db="EMBL/GenBank/DDBJ databases">
        <title>OpunRS2 (Oryza punctata Reference Sequence Version 2).</title>
        <authorList>
            <person name="Zhang J."/>
            <person name="Kudrna D."/>
            <person name="Lee S."/>
            <person name="Talag J."/>
            <person name="Welchert J."/>
            <person name="Wing R.A."/>
        </authorList>
    </citation>
    <scope>NUCLEOTIDE SEQUENCE [LARGE SCALE GENOMIC DNA]</scope>
</reference>
<name>A0A0E0MH45_ORYPU</name>
<dbReference type="Proteomes" id="UP000026962">
    <property type="component" value="Chromosome 11"/>
</dbReference>
<evidence type="ECO:0000256" key="2">
    <source>
        <dbReference type="ARBA" id="ARBA00022614"/>
    </source>
</evidence>
<evidence type="ECO:0000256" key="6">
    <source>
        <dbReference type="ARBA" id="ARBA00023054"/>
    </source>
</evidence>
<evidence type="ECO:0000259" key="10">
    <source>
        <dbReference type="Pfam" id="PF23598"/>
    </source>
</evidence>
<keyword evidence="3" id="KW-0677">Repeat</keyword>
<dbReference type="InterPro" id="IPR002182">
    <property type="entry name" value="NB-ARC"/>
</dbReference>
<dbReference type="InterPro" id="IPR058922">
    <property type="entry name" value="WHD_DRP"/>
</dbReference>
<dbReference type="Gene3D" id="1.10.8.430">
    <property type="entry name" value="Helical domain of apoptotic protease-activating factors"/>
    <property type="match status" value="1"/>
</dbReference>
<keyword evidence="5" id="KW-0611">Plant defense</keyword>
<dbReference type="InterPro" id="IPR044974">
    <property type="entry name" value="Disease_R_plants"/>
</dbReference>
<dbReference type="Gene3D" id="3.80.10.10">
    <property type="entry name" value="Ribonuclease Inhibitor"/>
    <property type="match status" value="1"/>
</dbReference>
<feature type="domain" description="Disease resistance R13L4/SHOC-2-like LRR" evidence="10">
    <location>
        <begin position="854"/>
        <end position="958"/>
    </location>
</feature>
<dbReference type="PRINTS" id="PR00364">
    <property type="entry name" value="DISEASERSIST"/>
</dbReference>
<keyword evidence="12" id="KW-1185">Reference proteome</keyword>
<evidence type="ECO:0000256" key="4">
    <source>
        <dbReference type="ARBA" id="ARBA00022741"/>
    </source>
</evidence>
<dbReference type="Pfam" id="PF00931">
    <property type="entry name" value="NB-ARC"/>
    <property type="match status" value="2"/>
</dbReference>
<evidence type="ECO:0008006" key="13">
    <source>
        <dbReference type="Google" id="ProtNLM"/>
    </source>
</evidence>
<keyword evidence="4" id="KW-0547">Nucleotide-binding</keyword>
<protein>
    <recommendedName>
        <fullName evidence="13">NB-ARC domain-containing protein</fullName>
    </recommendedName>
</protein>
<evidence type="ECO:0000256" key="5">
    <source>
        <dbReference type="ARBA" id="ARBA00022821"/>
    </source>
</evidence>
<evidence type="ECO:0000259" key="9">
    <source>
        <dbReference type="Pfam" id="PF23559"/>
    </source>
</evidence>
<dbReference type="EnsemblPlants" id="OPUNC11G16180.1">
    <property type="protein sequence ID" value="OPUNC11G16180.1"/>
    <property type="gene ID" value="OPUNC11G16180"/>
</dbReference>
<dbReference type="InterPro" id="IPR027417">
    <property type="entry name" value="P-loop_NTPase"/>
</dbReference>
<evidence type="ECO:0000256" key="1">
    <source>
        <dbReference type="ARBA" id="ARBA00008894"/>
    </source>
</evidence>
<dbReference type="STRING" id="4537.A0A0E0MH45"/>
<reference evidence="11" key="1">
    <citation type="submission" date="2015-04" db="UniProtKB">
        <authorList>
            <consortium name="EnsemblPlants"/>
        </authorList>
    </citation>
    <scope>IDENTIFICATION</scope>
</reference>
<dbReference type="Pfam" id="PF18052">
    <property type="entry name" value="Rx_N"/>
    <property type="match status" value="1"/>
</dbReference>
<dbReference type="CDD" id="cd14798">
    <property type="entry name" value="RX-CC_like"/>
    <property type="match status" value="1"/>
</dbReference>
<feature type="domain" description="NB-ARC" evidence="7">
    <location>
        <begin position="184"/>
        <end position="341"/>
    </location>
</feature>
<organism evidence="11">
    <name type="scientific">Oryza punctata</name>
    <name type="common">Red rice</name>
    <dbReference type="NCBI Taxonomy" id="4537"/>
    <lineage>
        <taxon>Eukaryota</taxon>
        <taxon>Viridiplantae</taxon>
        <taxon>Streptophyta</taxon>
        <taxon>Embryophyta</taxon>
        <taxon>Tracheophyta</taxon>
        <taxon>Spermatophyta</taxon>
        <taxon>Magnoliopsida</taxon>
        <taxon>Liliopsida</taxon>
        <taxon>Poales</taxon>
        <taxon>Poaceae</taxon>
        <taxon>BOP clade</taxon>
        <taxon>Oryzoideae</taxon>
        <taxon>Oryzeae</taxon>
        <taxon>Oryzinae</taxon>
        <taxon>Oryza</taxon>
    </lineage>
</organism>
<dbReference type="InterPro" id="IPR038005">
    <property type="entry name" value="RX-like_CC"/>
</dbReference>
<dbReference type="AlphaFoldDB" id="A0A0E0MH45"/>
<dbReference type="GO" id="GO:0098542">
    <property type="term" value="P:defense response to other organism"/>
    <property type="evidence" value="ECO:0007669"/>
    <property type="project" value="TreeGrafter"/>
</dbReference>
<dbReference type="InterPro" id="IPR055414">
    <property type="entry name" value="LRR_R13L4/SHOC2-like"/>
</dbReference>
<keyword evidence="6" id="KW-0175">Coiled coil</keyword>
<keyword evidence="2" id="KW-0433">Leucine-rich repeat</keyword>
<accession>A0A0E0MH45</accession>
<dbReference type="InterPro" id="IPR042197">
    <property type="entry name" value="Apaf_helical"/>
</dbReference>
<sequence>MADIVLGLTKSVVEGTVIKVQSAIGEENQLKERVQHDLVFITDEFQMMQSFLNVVGKGQANNNVVRTWVTQVRNLAYDVEDCIEFVIHLDKKSAWWCRLFPSFMAPVLPSCLAPVLPLDEAVADIKQIKARVEDVSQRNMRYNLISGSGSKPVGPAAGGSSASDALVEVRDIAKELSGSGDLAELLTNNDGELQVISIWETEGDHGKSSIIRNVYDDPEIRRNFGCLAWIKMMHPFEPHKFIQSLLSQYYTNSGQQRQGAEDKLFTEFRMEVGKKRYLIVLEDLDTISEWDTIRLFLPDIGNGSRVVVSTRKVEIASLCTGHPFQVSLLRRFSHDHCVCMFFKEGSCRDRSKDDKTGRGMAICNDIFIDGLLMKDGIMQDGISSFYAKAGLVLDDMFIHLLRRNGELVQLITKAIFDSKATFRFGVISVWGIAGVGKSTLVRTTYNSDGQFDMYGWVNVSSPFNLRDLSWSLLLDLHRNGCFSYLGGPGEEKDIDMCWIKDPIQECIKLLHKYKCLIVFDGLQSTEEWDLIKTALLSGNSKSFVIVITNEESVARHCAVEDPFVFNVKGLEADAALYLFIKEVYGPAFNYCMSEAELRLMLGKCTEPISKVTPGMTEEISLFLKKRARARLIGNRNLDMTPEMIDEAKLIIKKCGGLPKVIVAIGRFMATQIKHFQAWRKFSDRFMHELQTSPGFESLRGLFAWMQSYFHNSPDSLKPCIFYLSIFPRDGSIRRRRLIRRWIAEGYSRDTASNSAEENGETSFAKLVGLSIMQQTSRTGQPMQDTALSCKRMVWCEVNSFCHEYIMSQQMEDNHIFSLEGRCSLTSQRTGRHLVVGSTWERDKIVFMSIDFSRLRSLTVFGKWESFFISDSMKLLRVLDLENASDVTNDDLERVVNLPRLKFLSLRGCKMVSRLPDSLGGLRQLQTLDIRHTSVVRLPTVIVKLHKLQYIRGGIKVTLGEEGTSASLTTETETQPKRRPGHTMLSWLPDLCRGRHAGDPYSGLEVPRGIEELTALHTLGVVNVGVAGGKAILKALKNLTQLRKLGVSGINWKNIQELCSAVSCHRYLESLSVRLDKDEQGSCDDKLKEDLRHRIAEHPNKLLLKLKME</sequence>
<evidence type="ECO:0000259" key="8">
    <source>
        <dbReference type="Pfam" id="PF18052"/>
    </source>
</evidence>
<dbReference type="GO" id="GO:0043531">
    <property type="term" value="F:ADP binding"/>
    <property type="evidence" value="ECO:0007669"/>
    <property type="project" value="InterPro"/>
</dbReference>
<evidence type="ECO:0000256" key="3">
    <source>
        <dbReference type="ARBA" id="ARBA00022737"/>
    </source>
</evidence>
<dbReference type="SUPFAM" id="SSF52047">
    <property type="entry name" value="RNI-like"/>
    <property type="match status" value="1"/>
</dbReference>
<evidence type="ECO:0000313" key="11">
    <source>
        <dbReference type="EnsemblPlants" id="OPUNC11G16180.1"/>
    </source>
</evidence>
<dbReference type="Gene3D" id="1.20.5.4130">
    <property type="match status" value="1"/>
</dbReference>